<dbReference type="KEGG" id="ude:JM47_02640"/>
<proteinExistence type="predicted"/>
<dbReference type="STRING" id="42094.JM47_02640"/>
<feature type="domain" description="Extracellular matrix-binding protein ebh GA module" evidence="2">
    <location>
        <begin position="173"/>
        <end position="220"/>
    </location>
</feature>
<evidence type="ECO:0000313" key="4">
    <source>
        <dbReference type="Proteomes" id="UP000032261"/>
    </source>
</evidence>
<dbReference type="Proteomes" id="UP000032261">
    <property type="component" value="Chromosome"/>
</dbReference>
<feature type="coiled-coil region" evidence="1">
    <location>
        <begin position="218"/>
        <end position="290"/>
    </location>
</feature>
<organism evidence="3 4">
    <name type="scientific">Ureaplasma diversum</name>
    <dbReference type="NCBI Taxonomy" id="42094"/>
    <lineage>
        <taxon>Bacteria</taxon>
        <taxon>Bacillati</taxon>
        <taxon>Mycoplasmatota</taxon>
        <taxon>Mycoplasmoidales</taxon>
        <taxon>Mycoplasmoidaceae</taxon>
        <taxon>Ureaplasma</taxon>
    </lineage>
</organism>
<dbReference type="EMBL" id="CP009770">
    <property type="protein sequence ID" value="AJQ45455.1"/>
    <property type="molecule type" value="Genomic_DNA"/>
</dbReference>
<dbReference type="HOGENOM" id="CLU_670725_0_0_14"/>
<evidence type="ECO:0000313" key="3">
    <source>
        <dbReference type="EMBL" id="AJQ45455.1"/>
    </source>
</evidence>
<evidence type="ECO:0000259" key="2">
    <source>
        <dbReference type="SMART" id="SM00844"/>
    </source>
</evidence>
<feature type="domain" description="Extracellular matrix-binding protein ebh GA module" evidence="2">
    <location>
        <begin position="221"/>
        <end position="274"/>
    </location>
</feature>
<protein>
    <recommendedName>
        <fullName evidence="2">Extracellular matrix-binding protein ebh GA module domain-containing protein</fullName>
    </recommendedName>
</protein>
<dbReference type="AlphaFoldDB" id="A0A0C5S240"/>
<dbReference type="Pfam" id="PF01468">
    <property type="entry name" value="GA"/>
    <property type="match status" value="4"/>
</dbReference>
<name>A0A0C5S240_9BACT</name>
<accession>A0A0C5S240</accession>
<evidence type="ECO:0000256" key="1">
    <source>
        <dbReference type="SAM" id="Coils"/>
    </source>
</evidence>
<dbReference type="InterPro" id="IPR020840">
    <property type="entry name" value="Extracell_matrix-bd_GA"/>
</dbReference>
<dbReference type="InterPro" id="IPR009063">
    <property type="entry name" value="Ig/albumin-bd_sf"/>
</dbReference>
<gene>
    <name evidence="3" type="ORF">JM47_02640</name>
</gene>
<keyword evidence="1" id="KW-0175">Coiled coil</keyword>
<feature type="coiled-coil region" evidence="1">
    <location>
        <begin position="359"/>
        <end position="391"/>
    </location>
</feature>
<reference evidence="3 4" key="1">
    <citation type="journal article" date="2015" name="Genome Announc.">
        <title>Genome Sequence of Ureaplasma diversum Strain ATCC 49782.</title>
        <authorList>
            <person name="Marques L.M."/>
            <person name="Guimaraes A.M."/>
            <person name="Martins H.B."/>
            <person name="Rezende I.S."/>
            <person name="Barbosa M.S."/>
            <person name="Campos G.B."/>
            <person name="do Nascimento N.C."/>
            <person name="Dos Santos A.P."/>
            <person name="Amorim A.T."/>
            <person name="Santos V.M."/>
            <person name="Messick J.B."/>
            <person name="Timenetsky J."/>
        </authorList>
    </citation>
    <scope>NUCLEOTIDE SEQUENCE [LARGE SCALE GENOMIC DNA]</scope>
    <source>
        <strain evidence="3 4">ATCC 49782</strain>
    </source>
</reference>
<dbReference type="InterPro" id="IPR002988">
    <property type="entry name" value="GA_module"/>
</dbReference>
<dbReference type="SMART" id="SM00844">
    <property type="entry name" value="GA"/>
    <property type="match status" value="3"/>
</dbReference>
<dbReference type="SUPFAM" id="SSF46997">
    <property type="entry name" value="Bacterial immunoglobulin/albumin-binding domains"/>
    <property type="match status" value="2"/>
</dbReference>
<feature type="coiled-coil region" evidence="1">
    <location>
        <begin position="157"/>
        <end position="191"/>
    </location>
</feature>
<dbReference type="PATRIC" id="fig|42094.4.peg.524"/>
<feature type="domain" description="Extracellular matrix-binding protein ebh GA module" evidence="2">
    <location>
        <begin position="100"/>
        <end position="157"/>
    </location>
</feature>
<dbReference type="Gene3D" id="1.20.5.420">
    <property type="entry name" value="Immunoglobulin FC, subunit C"/>
    <property type="match status" value="4"/>
</dbReference>
<sequence>MSKLKSKKPIIIGVSGFILASAIIGATVGVTVNKQNSITYQEVKLRTKKSELNTKINELMYLSSDEVTKFTTDISNAQSLEEADELFNKANQTNNSNKVAKEAKEAKEAALATKKQSAVSHINTLADLTEEEKSRFLVDINKSESEEVVDSILQKANDRNQVNKENKLELLKQLKQEIVDAKSEINNLGHLNEDQKSNYSNQLDKANSSDEVATILAKANEQNKANLLIQNKANAKTQIDGLSELTNEEKTEFKNQVDKANSNEQVESILANATKQNDELKNKKLSASERVDYLKSLPDEDKEKIKKQIEVGTSVQEVEMQLEKAKKLNNGILLAESFLNIPEDQKSQLKEEVKKSTSEEDLKEKLLKASKDNAKARIEELKKVKKDVNLTPLEKPDEVLTKIDQATTIQ</sequence>
<dbReference type="RefSeq" id="WP_208894867.1">
    <property type="nucleotide sequence ID" value="NZ_CP009770.1"/>
</dbReference>